<keyword evidence="3 5" id="KW-0732">Signal</keyword>
<dbReference type="SMART" id="SM00062">
    <property type="entry name" value="PBPb"/>
    <property type="match status" value="1"/>
</dbReference>
<evidence type="ECO:0000313" key="7">
    <source>
        <dbReference type="EMBL" id="NNG40530.1"/>
    </source>
</evidence>
<evidence type="ECO:0000313" key="8">
    <source>
        <dbReference type="Proteomes" id="UP000557772"/>
    </source>
</evidence>
<evidence type="ECO:0000256" key="1">
    <source>
        <dbReference type="ARBA" id="ARBA00010333"/>
    </source>
</evidence>
<dbReference type="RefSeq" id="WP_171156883.1">
    <property type="nucleotide sequence ID" value="NZ_JABENB010000002.1"/>
</dbReference>
<feature type="signal peptide" evidence="5">
    <location>
        <begin position="1"/>
        <end position="23"/>
    </location>
</feature>
<dbReference type="InterPro" id="IPR051455">
    <property type="entry name" value="Bact_solute-bind_prot3"/>
</dbReference>
<protein>
    <submittedName>
        <fullName evidence="7">Glutamate ABC transporter substrate-binding protein</fullName>
    </submittedName>
</protein>
<dbReference type="GO" id="GO:0030288">
    <property type="term" value="C:outer membrane-bounded periplasmic space"/>
    <property type="evidence" value="ECO:0007669"/>
    <property type="project" value="TreeGrafter"/>
</dbReference>
<dbReference type="InterPro" id="IPR001638">
    <property type="entry name" value="Solute-binding_3/MltF_N"/>
</dbReference>
<feature type="domain" description="Solute-binding protein family 3/N-terminal" evidence="6">
    <location>
        <begin position="45"/>
        <end position="265"/>
    </location>
</feature>
<proteinExistence type="inferred from homology"/>
<dbReference type="AlphaFoldDB" id="A0A849AQF6"/>
<evidence type="ECO:0000259" key="6">
    <source>
        <dbReference type="SMART" id="SM00062"/>
    </source>
</evidence>
<gene>
    <name evidence="7" type="ORF">HJ588_14775</name>
</gene>
<dbReference type="PROSITE" id="PS01039">
    <property type="entry name" value="SBP_BACTERIAL_3"/>
    <property type="match status" value="1"/>
</dbReference>
<evidence type="ECO:0000256" key="2">
    <source>
        <dbReference type="ARBA" id="ARBA00022448"/>
    </source>
</evidence>
<keyword evidence="2" id="KW-0813">Transport</keyword>
<dbReference type="Pfam" id="PF00497">
    <property type="entry name" value="SBP_bac_3"/>
    <property type="match status" value="1"/>
</dbReference>
<dbReference type="InterPro" id="IPR018313">
    <property type="entry name" value="SBP_3_CS"/>
</dbReference>
<dbReference type="Proteomes" id="UP000557772">
    <property type="component" value="Unassembled WGS sequence"/>
</dbReference>
<dbReference type="GO" id="GO:0006865">
    <property type="term" value="P:amino acid transport"/>
    <property type="evidence" value="ECO:0007669"/>
    <property type="project" value="TreeGrafter"/>
</dbReference>
<sequence length="282" mass="29512">MKFRAITAATAAAALGLGLSACGGSSGGSGGSSDAVCKLPSSGSSVKIGIKYDQPGMGLKDGSNYKGFDVDIARCVAAQLGYSKVDFVESPSPQREKMLEAGTVKMILATYSITPKRLKVVSFAGPYFVAGQSVLVQSNSDIKDVAGLAGKKVCSVTGSTSVDNLKEKQPNLVPQKYDTYSACAEALSTGAIDAMTTDDTILAGYANQQQYKGKFKLVGGTFSEENYGVGMKKGDADCQKVADAIKKIVDDGSWKKALENNLGKDYKYNDKLNPPKSPSCQA</sequence>
<evidence type="ECO:0000256" key="3">
    <source>
        <dbReference type="ARBA" id="ARBA00022729"/>
    </source>
</evidence>
<organism evidence="7 8">
    <name type="scientific">Flexivirga aerilata</name>
    <dbReference type="NCBI Taxonomy" id="1656889"/>
    <lineage>
        <taxon>Bacteria</taxon>
        <taxon>Bacillati</taxon>
        <taxon>Actinomycetota</taxon>
        <taxon>Actinomycetes</taxon>
        <taxon>Micrococcales</taxon>
        <taxon>Dermacoccaceae</taxon>
        <taxon>Flexivirga</taxon>
    </lineage>
</organism>
<evidence type="ECO:0000256" key="5">
    <source>
        <dbReference type="SAM" id="SignalP"/>
    </source>
</evidence>
<comment type="similarity">
    <text evidence="1 4">Belongs to the bacterial solute-binding protein 3 family.</text>
</comment>
<feature type="chain" id="PRO_5039260038" evidence="5">
    <location>
        <begin position="24"/>
        <end position="282"/>
    </location>
</feature>
<dbReference type="GO" id="GO:0005576">
    <property type="term" value="C:extracellular region"/>
    <property type="evidence" value="ECO:0007669"/>
    <property type="project" value="TreeGrafter"/>
</dbReference>
<comment type="caution">
    <text evidence="7">The sequence shown here is derived from an EMBL/GenBank/DDBJ whole genome shotgun (WGS) entry which is preliminary data.</text>
</comment>
<dbReference type="Gene3D" id="3.40.190.10">
    <property type="entry name" value="Periplasmic binding protein-like II"/>
    <property type="match status" value="2"/>
</dbReference>
<dbReference type="PROSITE" id="PS51257">
    <property type="entry name" value="PROKAR_LIPOPROTEIN"/>
    <property type="match status" value="1"/>
</dbReference>
<evidence type="ECO:0000256" key="4">
    <source>
        <dbReference type="RuleBase" id="RU003744"/>
    </source>
</evidence>
<reference evidence="7 8" key="1">
    <citation type="submission" date="2020-05" db="EMBL/GenBank/DDBJ databases">
        <title>Flexivirga sp. ID2601S isolated from air conditioner.</title>
        <authorList>
            <person name="Kim D.H."/>
        </authorList>
    </citation>
    <scope>NUCLEOTIDE SEQUENCE [LARGE SCALE GENOMIC DNA]</scope>
    <source>
        <strain evidence="7 8">ID2601S</strain>
    </source>
</reference>
<dbReference type="PANTHER" id="PTHR30085:SF6">
    <property type="entry name" value="ABC TRANSPORTER GLUTAMINE-BINDING PROTEIN GLNH"/>
    <property type="match status" value="1"/>
</dbReference>
<dbReference type="SUPFAM" id="SSF53850">
    <property type="entry name" value="Periplasmic binding protein-like II"/>
    <property type="match status" value="1"/>
</dbReference>
<accession>A0A849AQF6</accession>
<dbReference type="PANTHER" id="PTHR30085">
    <property type="entry name" value="AMINO ACID ABC TRANSPORTER PERMEASE"/>
    <property type="match status" value="1"/>
</dbReference>
<name>A0A849AQF6_9MICO</name>
<dbReference type="CDD" id="cd13690">
    <property type="entry name" value="PBP2_GluB"/>
    <property type="match status" value="1"/>
</dbReference>
<keyword evidence="8" id="KW-1185">Reference proteome</keyword>
<dbReference type="EMBL" id="JABENB010000002">
    <property type="protein sequence ID" value="NNG40530.1"/>
    <property type="molecule type" value="Genomic_DNA"/>
</dbReference>